<dbReference type="PANTHER" id="PTHR45947:SF3">
    <property type="entry name" value="SULFOQUINOVOSYL TRANSFERASE SQD2"/>
    <property type="match status" value="1"/>
</dbReference>
<dbReference type="RefSeq" id="WP_219800022.1">
    <property type="nucleotide sequence ID" value="NZ_CP080095.1"/>
</dbReference>
<proteinExistence type="predicted"/>
<evidence type="ECO:0000313" key="2">
    <source>
        <dbReference type="EMBL" id="QYD70718.1"/>
    </source>
</evidence>
<sequence length="384" mass="43362">MTGVLSIQMRAVGHKTYAKLIRDTSDYETDIHVDSFWVDDERSAMTKVVRRVAEFRVPRLNRRNLDFRRARAEWATGNMGSKLARKKADLKDYDVLHFHTQTAAFGSVSLMKSIPTVITIDMTAFQLMREHGSGPGWTYRPNVLMERHVFEHAAHIVAFSDWARDSVINEHGIAPERVSVITPGVLKEAFHQPQFESGSVEKPKILFVGNEFRRKGGDDLIAVFSEHFAHKAELHLMTNDRDVPSGKSVFVHRGVSSYTPEWHRLYEEAEIFVMTSHAEALGMVFQEAAASGLALIGTHIGGIPEMIDHDANGFLIAPGDRNALRQYLGTLIDNPAMRTRMRHASYEKAVREFNARTNTRRVFEVFRSVAAPHDAQRVLAGSQI</sequence>
<feature type="domain" description="Glycosyltransferase subfamily 4-like N-terminal" evidence="1">
    <location>
        <begin position="74"/>
        <end position="185"/>
    </location>
</feature>
<dbReference type="EMBL" id="CP080095">
    <property type="protein sequence ID" value="QYD70718.1"/>
    <property type="molecule type" value="Genomic_DNA"/>
</dbReference>
<organism evidence="2 3">
    <name type="scientific">Paraburkholderia edwinii</name>
    <dbReference type="NCBI Taxonomy" id="2861782"/>
    <lineage>
        <taxon>Bacteria</taxon>
        <taxon>Pseudomonadati</taxon>
        <taxon>Pseudomonadota</taxon>
        <taxon>Betaproteobacteria</taxon>
        <taxon>Burkholderiales</taxon>
        <taxon>Burkholderiaceae</taxon>
        <taxon>Paraburkholderia</taxon>
    </lineage>
</organism>
<dbReference type="CDD" id="cd03801">
    <property type="entry name" value="GT4_PimA-like"/>
    <property type="match status" value="1"/>
</dbReference>
<accession>A0ABX8UV23</accession>
<evidence type="ECO:0000313" key="3">
    <source>
        <dbReference type="Proteomes" id="UP000826462"/>
    </source>
</evidence>
<dbReference type="Pfam" id="PF13692">
    <property type="entry name" value="Glyco_trans_1_4"/>
    <property type="match status" value="1"/>
</dbReference>
<dbReference type="InterPro" id="IPR050194">
    <property type="entry name" value="Glycosyltransferase_grp1"/>
</dbReference>
<reference evidence="2 3" key="1">
    <citation type="submission" date="2021-07" db="EMBL/GenBank/DDBJ databases">
        <title>Paraburkholderia edwinii protects Aspergillus sp. from phenazines by acting as a toxin sponge.</title>
        <authorList>
            <person name="Dahlstrom K.M."/>
            <person name="Newman D.K."/>
        </authorList>
    </citation>
    <scope>NUCLEOTIDE SEQUENCE [LARGE SCALE GENOMIC DNA]</scope>
    <source>
        <strain evidence="2 3">Pe01</strain>
    </source>
</reference>
<evidence type="ECO:0000259" key="1">
    <source>
        <dbReference type="Pfam" id="PF13439"/>
    </source>
</evidence>
<dbReference type="Gene3D" id="3.40.50.2000">
    <property type="entry name" value="Glycogen Phosphorylase B"/>
    <property type="match status" value="2"/>
</dbReference>
<dbReference type="Pfam" id="PF13439">
    <property type="entry name" value="Glyco_transf_4"/>
    <property type="match status" value="1"/>
</dbReference>
<gene>
    <name evidence="2" type="ORF">KZJ38_10795</name>
</gene>
<dbReference type="InterPro" id="IPR028098">
    <property type="entry name" value="Glyco_trans_4-like_N"/>
</dbReference>
<dbReference type="PANTHER" id="PTHR45947">
    <property type="entry name" value="SULFOQUINOVOSYL TRANSFERASE SQD2"/>
    <property type="match status" value="1"/>
</dbReference>
<dbReference type="SUPFAM" id="SSF53756">
    <property type="entry name" value="UDP-Glycosyltransferase/glycogen phosphorylase"/>
    <property type="match status" value="1"/>
</dbReference>
<keyword evidence="3" id="KW-1185">Reference proteome</keyword>
<protein>
    <submittedName>
        <fullName evidence="2">Glycosyltransferase family 4 protein</fullName>
    </submittedName>
</protein>
<dbReference type="Proteomes" id="UP000826462">
    <property type="component" value="Chromosome 1"/>
</dbReference>
<name>A0ABX8UV23_9BURK</name>